<reference evidence="1" key="1">
    <citation type="submission" date="2024-05" db="EMBL/GenBank/DDBJ databases">
        <title>Metabacillus sp. nov., isolated from the rhizosphere soil of tomato plants.</title>
        <authorList>
            <person name="Ma R."/>
        </authorList>
    </citation>
    <scope>NUCLEOTIDE SEQUENCE</scope>
    <source>
        <strain evidence="1">DBTR6</strain>
    </source>
</reference>
<sequence length="56" mass="6781">MDHVIESLREWLRIYEDDAPGDRDEKAIRHIKQAINELNKYYGDSKMKRESNDWSD</sequence>
<protein>
    <submittedName>
        <fullName evidence="1">Uncharacterized protein</fullName>
    </submittedName>
</protein>
<evidence type="ECO:0000313" key="1">
    <source>
        <dbReference type="EMBL" id="MBZ5753449.1"/>
    </source>
</evidence>
<proteinExistence type="predicted"/>
<accession>A0ABS7UZJ7</accession>
<organism evidence="1 2">
    <name type="scientific">Metabacillus rhizolycopersici</name>
    <dbReference type="NCBI Taxonomy" id="2875709"/>
    <lineage>
        <taxon>Bacteria</taxon>
        <taxon>Bacillati</taxon>
        <taxon>Bacillota</taxon>
        <taxon>Bacilli</taxon>
        <taxon>Bacillales</taxon>
        <taxon>Bacillaceae</taxon>
        <taxon>Metabacillus</taxon>
    </lineage>
</organism>
<keyword evidence="2" id="KW-1185">Reference proteome</keyword>
<dbReference type="Proteomes" id="UP001165287">
    <property type="component" value="Unassembled WGS sequence"/>
</dbReference>
<name>A0ABS7UZJ7_9BACI</name>
<dbReference type="RefSeq" id="WP_224141869.1">
    <property type="nucleotide sequence ID" value="NZ_JAIQUM010000111.1"/>
</dbReference>
<gene>
    <name evidence="1" type="ORF">K9V48_25290</name>
</gene>
<dbReference type="EMBL" id="JAIQUM010000111">
    <property type="protein sequence ID" value="MBZ5753449.1"/>
    <property type="molecule type" value="Genomic_DNA"/>
</dbReference>
<evidence type="ECO:0000313" key="2">
    <source>
        <dbReference type="Proteomes" id="UP001165287"/>
    </source>
</evidence>
<comment type="caution">
    <text evidence="1">The sequence shown here is derived from an EMBL/GenBank/DDBJ whole genome shotgun (WGS) entry which is preliminary data.</text>
</comment>